<protein>
    <submittedName>
        <fullName evidence="2">Uncharacterized protein</fullName>
    </submittedName>
</protein>
<evidence type="ECO:0000313" key="3">
    <source>
        <dbReference type="Proteomes" id="UP000188354"/>
    </source>
</evidence>
<gene>
    <name evidence="2" type="ORF">TanjilG_21351</name>
</gene>
<dbReference type="AlphaFoldDB" id="A0A4P1RMW2"/>
<evidence type="ECO:0000256" key="1">
    <source>
        <dbReference type="SAM" id="Phobius"/>
    </source>
</evidence>
<keyword evidence="3" id="KW-1185">Reference proteome</keyword>
<keyword evidence="1" id="KW-0812">Transmembrane</keyword>
<accession>A0A4P1RMW2</accession>
<evidence type="ECO:0000313" key="2">
    <source>
        <dbReference type="EMBL" id="OIW14211.1"/>
    </source>
</evidence>
<organism evidence="2 3">
    <name type="scientific">Lupinus angustifolius</name>
    <name type="common">Narrow-leaved blue lupine</name>
    <dbReference type="NCBI Taxonomy" id="3871"/>
    <lineage>
        <taxon>Eukaryota</taxon>
        <taxon>Viridiplantae</taxon>
        <taxon>Streptophyta</taxon>
        <taxon>Embryophyta</taxon>
        <taxon>Tracheophyta</taxon>
        <taxon>Spermatophyta</taxon>
        <taxon>Magnoliopsida</taxon>
        <taxon>eudicotyledons</taxon>
        <taxon>Gunneridae</taxon>
        <taxon>Pentapetalae</taxon>
        <taxon>rosids</taxon>
        <taxon>fabids</taxon>
        <taxon>Fabales</taxon>
        <taxon>Fabaceae</taxon>
        <taxon>Papilionoideae</taxon>
        <taxon>50 kb inversion clade</taxon>
        <taxon>genistoids sensu lato</taxon>
        <taxon>core genistoids</taxon>
        <taxon>Genisteae</taxon>
        <taxon>Lupinus</taxon>
    </lineage>
</organism>
<feature type="transmembrane region" description="Helical" evidence="1">
    <location>
        <begin position="183"/>
        <end position="204"/>
    </location>
</feature>
<reference evidence="2 3" key="1">
    <citation type="journal article" date="2017" name="Plant Biotechnol. J.">
        <title>A comprehensive draft genome sequence for lupin (Lupinus angustifolius), an emerging health food: insights into plant-microbe interactions and legume evolution.</title>
        <authorList>
            <person name="Hane J.K."/>
            <person name="Ming Y."/>
            <person name="Kamphuis L.G."/>
            <person name="Nelson M.N."/>
            <person name="Garg G."/>
            <person name="Atkins C.A."/>
            <person name="Bayer P.E."/>
            <person name="Bravo A."/>
            <person name="Bringans S."/>
            <person name="Cannon S."/>
            <person name="Edwards D."/>
            <person name="Foley R."/>
            <person name="Gao L.L."/>
            <person name="Harrison M.J."/>
            <person name="Huang W."/>
            <person name="Hurgobin B."/>
            <person name="Li S."/>
            <person name="Liu C.W."/>
            <person name="McGrath A."/>
            <person name="Morahan G."/>
            <person name="Murray J."/>
            <person name="Weller J."/>
            <person name="Jian J."/>
            <person name="Singh K.B."/>
        </authorList>
    </citation>
    <scope>NUCLEOTIDE SEQUENCE [LARGE SCALE GENOMIC DNA]</scope>
    <source>
        <strain evidence="3">cv. Tanjil</strain>
        <tissue evidence="2">Whole plant</tissue>
    </source>
</reference>
<dbReference type="Gramene" id="OIW14211">
    <property type="protein sequence ID" value="OIW14211"/>
    <property type="gene ID" value="TanjilG_21351"/>
</dbReference>
<dbReference type="EMBL" id="CM007364">
    <property type="protein sequence ID" value="OIW14211.1"/>
    <property type="molecule type" value="Genomic_DNA"/>
</dbReference>
<name>A0A4P1RMW2_LUPAN</name>
<keyword evidence="1" id="KW-0472">Membrane</keyword>
<sequence>MTHHPAPPDLSQPKPKKGDLEEDIWPRIEEARHDPLQMTNRGLAPSPKTMEFKTRHMIYVRRIKGALTKQSYHTLILAVASDKMIEHLQDVLNVGWKFEKDRTTSYADRPSVKVLDSEGSLETCTNRNISRFELKNEASARLKKNISSSLLAYDLLRSLAKERATTLVPEANQLTCTCQSPPYFLLGLLWLLILSSLFLASGLASSCSPSLFKTLGPWPGLDSPWLSTFNLAG</sequence>
<keyword evidence="1" id="KW-1133">Transmembrane helix</keyword>
<dbReference type="Proteomes" id="UP000188354">
    <property type="component" value="Chromosome LG04"/>
</dbReference>
<proteinExistence type="predicted"/>